<evidence type="ECO:0000256" key="1">
    <source>
        <dbReference type="SAM" id="Phobius"/>
    </source>
</evidence>
<dbReference type="RefSeq" id="WP_154537874.1">
    <property type="nucleotide sequence ID" value="NZ_JAXFFP010000009.1"/>
</dbReference>
<name>A0A6N7XGZ4_9FIRM</name>
<organism evidence="2 3">
    <name type="scientific">Peptostreptococcus porci</name>
    <dbReference type="NCBI Taxonomy" id="2652282"/>
    <lineage>
        <taxon>Bacteria</taxon>
        <taxon>Bacillati</taxon>
        <taxon>Bacillota</taxon>
        <taxon>Clostridia</taxon>
        <taxon>Peptostreptococcales</taxon>
        <taxon>Peptostreptococcaceae</taxon>
        <taxon>Peptostreptococcus</taxon>
    </lineage>
</organism>
<keyword evidence="3" id="KW-1185">Reference proteome</keyword>
<dbReference type="AlphaFoldDB" id="A0A6N7XGZ4"/>
<evidence type="ECO:0000313" key="2">
    <source>
        <dbReference type="EMBL" id="MST62479.1"/>
    </source>
</evidence>
<reference evidence="2 3" key="1">
    <citation type="submission" date="2019-08" db="EMBL/GenBank/DDBJ databases">
        <title>In-depth cultivation of the pig gut microbiome towards novel bacterial diversity and tailored functional studies.</title>
        <authorList>
            <person name="Wylensek D."/>
            <person name="Hitch T.C.A."/>
            <person name="Clavel T."/>
        </authorList>
    </citation>
    <scope>NUCLEOTIDE SEQUENCE [LARGE SCALE GENOMIC DNA]</scope>
    <source>
        <strain evidence="2 3">WCA-SAB-591-4A-A</strain>
    </source>
</reference>
<protein>
    <submittedName>
        <fullName evidence="2">Alkaline shock response membrane anchor protein AmaP</fullName>
    </submittedName>
</protein>
<accession>A0A6N7XGZ4</accession>
<dbReference type="Proteomes" id="UP000440713">
    <property type="component" value="Unassembled WGS sequence"/>
</dbReference>
<keyword evidence="1" id="KW-0812">Transmembrane</keyword>
<comment type="caution">
    <text evidence="2">The sequence shown here is derived from an EMBL/GenBank/DDBJ whole genome shotgun (WGS) entry which is preliminary data.</text>
</comment>
<gene>
    <name evidence="2" type="primary">amaP</name>
    <name evidence="2" type="ORF">FYJ71_05820</name>
</gene>
<dbReference type="NCBIfam" id="NF033218">
    <property type="entry name" value="anchor_AmaP"/>
    <property type="match status" value="1"/>
</dbReference>
<sequence length="195" mass="21706">MTRFKRAIDIICYLIIILTILLLNVVSFDTVYGVIYESFPTLSEYLYGIVTVLSVISLIFIIVKMMSSIKKKQLAKFIQLNDGDTSLEVSVDAVKNVVQGAVGSHDEVFQVDSTIELKTKDGKQNIYVTVNCGIDKNLLVDVNLGEFCSVLQDDVNNELESFLGIAVDEVNIKVFEVENKAENGIDNKGRSRTIN</sequence>
<keyword evidence="1" id="KW-1133">Transmembrane helix</keyword>
<evidence type="ECO:0000313" key="3">
    <source>
        <dbReference type="Proteomes" id="UP000440713"/>
    </source>
</evidence>
<feature type="transmembrane region" description="Helical" evidence="1">
    <location>
        <begin position="7"/>
        <end position="25"/>
    </location>
</feature>
<feature type="transmembrane region" description="Helical" evidence="1">
    <location>
        <begin position="45"/>
        <end position="63"/>
    </location>
</feature>
<keyword evidence="1" id="KW-0472">Membrane</keyword>
<proteinExistence type="predicted"/>
<dbReference type="EMBL" id="VUNE01000003">
    <property type="protein sequence ID" value="MST62479.1"/>
    <property type="molecule type" value="Genomic_DNA"/>
</dbReference>